<gene>
    <name evidence="3" type="ORF">CVT24_013215</name>
</gene>
<dbReference type="OrthoDB" id="2505969at2759"/>
<dbReference type="AlphaFoldDB" id="A0A409YN02"/>
<evidence type="ECO:0000313" key="3">
    <source>
        <dbReference type="EMBL" id="PPR04386.1"/>
    </source>
</evidence>
<keyword evidence="4" id="KW-1185">Reference proteome</keyword>
<feature type="region of interest" description="Disordered" evidence="2">
    <location>
        <begin position="1"/>
        <end position="42"/>
    </location>
</feature>
<accession>A0A409YN02</accession>
<protein>
    <recommendedName>
        <fullName evidence="5">CxC1-like cysteine cluster associated with KDZ transposases domain-containing protein</fullName>
    </recommendedName>
</protein>
<evidence type="ECO:0008006" key="5">
    <source>
        <dbReference type="Google" id="ProtNLM"/>
    </source>
</evidence>
<feature type="region of interest" description="Disordered" evidence="2">
    <location>
        <begin position="389"/>
        <end position="428"/>
    </location>
</feature>
<dbReference type="Proteomes" id="UP000284842">
    <property type="component" value="Unassembled WGS sequence"/>
</dbReference>
<comment type="caution">
    <text evidence="3">The sequence shown here is derived from an EMBL/GenBank/DDBJ whole genome shotgun (WGS) entry which is preliminary data.</text>
</comment>
<reference evidence="3 4" key="1">
    <citation type="journal article" date="2018" name="Evol. Lett.">
        <title>Horizontal gene cluster transfer increased hallucinogenic mushroom diversity.</title>
        <authorList>
            <person name="Reynolds H.T."/>
            <person name="Vijayakumar V."/>
            <person name="Gluck-Thaler E."/>
            <person name="Korotkin H.B."/>
            <person name="Matheny P.B."/>
            <person name="Slot J.C."/>
        </authorList>
    </citation>
    <scope>NUCLEOTIDE SEQUENCE [LARGE SCALE GENOMIC DNA]</scope>
    <source>
        <strain evidence="3 4">2629</strain>
    </source>
</reference>
<dbReference type="PANTHER" id="PTHR33096">
    <property type="entry name" value="CXC2 DOMAIN-CONTAINING PROTEIN"/>
    <property type="match status" value="1"/>
</dbReference>
<evidence type="ECO:0000256" key="1">
    <source>
        <dbReference type="SAM" id="Coils"/>
    </source>
</evidence>
<feature type="region of interest" description="Disordered" evidence="2">
    <location>
        <begin position="165"/>
        <end position="192"/>
    </location>
</feature>
<dbReference type="Pfam" id="PF18758">
    <property type="entry name" value="KDZ"/>
    <property type="match status" value="1"/>
</dbReference>
<evidence type="ECO:0000313" key="4">
    <source>
        <dbReference type="Proteomes" id="UP000284842"/>
    </source>
</evidence>
<organism evidence="3 4">
    <name type="scientific">Panaeolus cyanescens</name>
    <dbReference type="NCBI Taxonomy" id="181874"/>
    <lineage>
        <taxon>Eukaryota</taxon>
        <taxon>Fungi</taxon>
        <taxon>Dikarya</taxon>
        <taxon>Basidiomycota</taxon>
        <taxon>Agaricomycotina</taxon>
        <taxon>Agaricomycetes</taxon>
        <taxon>Agaricomycetidae</taxon>
        <taxon>Agaricales</taxon>
        <taxon>Agaricineae</taxon>
        <taxon>Galeropsidaceae</taxon>
        <taxon>Panaeolus</taxon>
    </lineage>
</organism>
<dbReference type="InterPro" id="IPR040521">
    <property type="entry name" value="KDZ"/>
</dbReference>
<evidence type="ECO:0000256" key="2">
    <source>
        <dbReference type="SAM" id="MobiDB-lite"/>
    </source>
</evidence>
<dbReference type="InParanoid" id="A0A409YN02"/>
<proteinExistence type="predicted"/>
<keyword evidence="1" id="KW-0175">Coiled coil</keyword>
<feature type="compositionally biased region" description="Acidic residues" evidence="2">
    <location>
        <begin position="398"/>
        <end position="411"/>
    </location>
</feature>
<sequence length="1010" mass="115316">MSKQSVSRGVRGTVLPDFKANALNTNPSGKRPNSPERPLMGLNALNQNRSVMEKRRKVIENEMMEDQKDILKAVHGKPGDEEASQELDPGSAHDIDPNDSQWVDVNDEMDPVSVAAIVDAAVVDPKWSQRYVRDTRTWKQRSTRVQKNWAPQLEELTKAYLQWSYPEPSKPQVPSHDDPNAMETDQTDPNNEQDERQYNFEIAAVNLYTLETKVTVERGADQTTLTALMLAGYIGNSPINPSIALSIKTLQLYLTIRQRKPSFSFEAMAKVLCDLYQIPYRRHWRSALADAFDVFLAIKRNVDRLVQKELGRDVENWRVLHACPPCMYELEGETPLKYRVLMAIDGNDSTKRMGTVGVRQVADVRVYECDYFIPTEEVDRWTLADVRASKGPEVPNESNDDDGLWDDDETSADPSNDEKIPNPLSDGVDAKVSECVRNWKAAQTDSKKRAMGMFEETGWFAGGCRHGLIFWVADMIRSGEQAKYALSFINRALSTLGPRLLIGYDIGCSFQKTILSTILGDKFLESGSRCCVNAYHGYAHNFPCQTANHPNNIEGCGLEDLETMERFFSLSNALASVIRYASRFRRRQLLHLFLQQNDMDKYAALGLMLRNNYKQALDIIKEQVPVLESVLTQLGITTDNLDQWQEEQAKYFATLGKEPDENVFRVTYVELLKELQEAEQAVTAKNRGFLNAAPDDYDINAGGKTYGTELSETRRLESQRKHARDKRDRLEIEVLEMEQRLGIANRWNPSMQEYTDTVKYISERKYHRALDKLQKLVVQRLFELHRLHMNGVGYRARSLLAKAMKSRSRAIQNAVNQFNQAAQQLQPPRKPIDWHQLAKYNFVEEFNLLRHSSRDIREEKWSNDGVREAMKLHQRIKRAREELLRLNVEVSRLYTSIADEKQVFSKALDRLSEGNKAQEYGAVEVYCNRRTRVNNVIMGYLIEIQQLDGYTGPKSLLGKRKGAVDDLIEQHTENNEINIGDDSDVDNDSDDDAMVQVGGIVDFIADLSVL</sequence>
<feature type="coiled-coil region" evidence="1">
    <location>
        <begin position="713"/>
        <end position="740"/>
    </location>
</feature>
<name>A0A409YN02_9AGAR</name>
<feature type="region of interest" description="Disordered" evidence="2">
    <location>
        <begin position="76"/>
        <end position="101"/>
    </location>
</feature>
<dbReference type="PANTHER" id="PTHR33096:SF1">
    <property type="entry name" value="CXC1-LIKE CYSTEINE CLUSTER ASSOCIATED WITH KDZ TRANSPOSASES DOMAIN-CONTAINING PROTEIN"/>
    <property type="match status" value="1"/>
</dbReference>
<dbReference type="EMBL" id="NHTK01000954">
    <property type="protein sequence ID" value="PPR04386.1"/>
    <property type="molecule type" value="Genomic_DNA"/>
</dbReference>